<dbReference type="InterPro" id="IPR036145">
    <property type="entry name" value="MinC_C_sf"/>
</dbReference>
<dbReference type="InterPro" id="IPR055219">
    <property type="entry name" value="MinC_N_1"/>
</dbReference>
<dbReference type="Gene3D" id="2.160.20.70">
    <property type="match status" value="1"/>
</dbReference>
<feature type="domain" description="Septum site-determining protein MinC N-terminal" evidence="8">
    <location>
        <begin position="8"/>
        <end position="85"/>
    </location>
</feature>
<dbReference type="InterPro" id="IPR016098">
    <property type="entry name" value="CAP/MinC_C"/>
</dbReference>
<keyword evidence="2 6" id="KW-0132">Cell division</keyword>
<accession>A0A329MRK7</accession>
<evidence type="ECO:0000256" key="3">
    <source>
        <dbReference type="ARBA" id="ARBA00023210"/>
    </source>
</evidence>
<evidence type="ECO:0000256" key="6">
    <source>
        <dbReference type="HAMAP-Rule" id="MF_00267"/>
    </source>
</evidence>
<keyword evidence="3 6" id="KW-0717">Septation</keyword>
<evidence type="ECO:0000256" key="4">
    <source>
        <dbReference type="ARBA" id="ARBA00023306"/>
    </source>
</evidence>
<dbReference type="InterPro" id="IPR013033">
    <property type="entry name" value="MinC"/>
</dbReference>
<dbReference type="GO" id="GO:0000917">
    <property type="term" value="P:division septum assembly"/>
    <property type="evidence" value="ECO:0007669"/>
    <property type="project" value="UniProtKB-KW"/>
</dbReference>
<dbReference type="Proteomes" id="UP000250369">
    <property type="component" value="Unassembled WGS sequence"/>
</dbReference>
<gene>
    <name evidence="6" type="primary">minC</name>
    <name evidence="9" type="ORF">DQG23_08015</name>
</gene>
<evidence type="ECO:0000259" key="8">
    <source>
        <dbReference type="Pfam" id="PF22642"/>
    </source>
</evidence>
<dbReference type="Pfam" id="PF22642">
    <property type="entry name" value="MinC_N_1"/>
    <property type="match status" value="1"/>
</dbReference>
<dbReference type="GO" id="GO:1901891">
    <property type="term" value="P:regulation of cell septum assembly"/>
    <property type="evidence" value="ECO:0007669"/>
    <property type="project" value="InterPro"/>
</dbReference>
<comment type="function">
    <text evidence="6">Cell division inhibitor that blocks the formation of polar Z ring septums. Rapidly oscillates between the poles of the cell to destabilize FtsZ filaments that have formed before they mature into polar Z rings. Prevents FtsZ polymerization.</text>
</comment>
<comment type="subunit">
    <text evidence="5 6">Interacts with MinD and FtsZ.</text>
</comment>
<evidence type="ECO:0000313" key="10">
    <source>
        <dbReference type="Proteomes" id="UP000250369"/>
    </source>
</evidence>
<keyword evidence="10" id="KW-1185">Reference proteome</keyword>
<dbReference type="PANTHER" id="PTHR34108:SF1">
    <property type="entry name" value="SEPTUM SITE-DETERMINING PROTEIN MINC"/>
    <property type="match status" value="1"/>
</dbReference>
<dbReference type="HAMAP" id="MF_00267">
    <property type="entry name" value="MinC"/>
    <property type="match status" value="1"/>
</dbReference>
<keyword evidence="4 6" id="KW-0131">Cell cycle</keyword>
<evidence type="ECO:0000256" key="1">
    <source>
        <dbReference type="ARBA" id="ARBA00006291"/>
    </source>
</evidence>
<dbReference type="EMBL" id="QMFB01000003">
    <property type="protein sequence ID" value="RAV21976.1"/>
    <property type="molecule type" value="Genomic_DNA"/>
</dbReference>
<dbReference type="SUPFAM" id="SSF63848">
    <property type="entry name" value="Cell-division inhibitor MinC, C-terminal domain"/>
    <property type="match status" value="1"/>
</dbReference>
<name>A0A329MRK7_9BACL</name>
<evidence type="ECO:0000256" key="2">
    <source>
        <dbReference type="ARBA" id="ARBA00022618"/>
    </source>
</evidence>
<reference evidence="9 10" key="1">
    <citation type="journal article" date="2009" name="Int. J. Syst. Evol. Microbiol.">
        <title>Paenibacillus contaminans sp. nov., isolated from a contaminated laboratory plate.</title>
        <authorList>
            <person name="Chou J.H."/>
            <person name="Lee J.H."/>
            <person name="Lin M.C."/>
            <person name="Chang P.S."/>
            <person name="Arun A.B."/>
            <person name="Young C.C."/>
            <person name="Chen W.M."/>
        </authorList>
    </citation>
    <scope>NUCLEOTIDE SEQUENCE [LARGE SCALE GENOMIC DNA]</scope>
    <source>
        <strain evidence="9 10">CKOBP-6</strain>
    </source>
</reference>
<dbReference type="GO" id="GO:0000902">
    <property type="term" value="P:cell morphogenesis"/>
    <property type="evidence" value="ECO:0007669"/>
    <property type="project" value="InterPro"/>
</dbReference>
<organism evidence="9 10">
    <name type="scientific">Paenibacillus contaminans</name>
    <dbReference type="NCBI Taxonomy" id="450362"/>
    <lineage>
        <taxon>Bacteria</taxon>
        <taxon>Bacillati</taxon>
        <taxon>Bacillota</taxon>
        <taxon>Bacilli</taxon>
        <taxon>Bacillales</taxon>
        <taxon>Paenibacillaceae</taxon>
        <taxon>Paenibacillus</taxon>
    </lineage>
</organism>
<dbReference type="OrthoDB" id="9790810at2"/>
<protein>
    <recommendedName>
        <fullName evidence="6">Probable septum site-determining protein MinC</fullName>
    </recommendedName>
</protein>
<comment type="caution">
    <text evidence="9">The sequence shown here is derived from an EMBL/GenBank/DDBJ whole genome shotgun (WGS) entry which is preliminary data.</text>
</comment>
<dbReference type="Gene3D" id="3.30.160.540">
    <property type="match status" value="1"/>
</dbReference>
<dbReference type="Pfam" id="PF03775">
    <property type="entry name" value="MinC_C"/>
    <property type="match status" value="1"/>
</dbReference>
<proteinExistence type="inferred from homology"/>
<dbReference type="RefSeq" id="WP_113030287.1">
    <property type="nucleotide sequence ID" value="NZ_QMFB01000003.1"/>
</dbReference>
<sequence>MNAAKHHVTIKGVKDGLIFLMDDSCPFDMLLNELEHKLSNTHQQFLSGPLIHVQIKLGKRYVADEDKERLRARFASCGNLLIQSIESEVALQSEAASSSLSIMKGMIRSGQVVNYEGSVMLLGDINPGGTLTATGDIFVMGALRGTAHAGAKGDKEAIIAASQLCPTQLRIAEVISRPPDEWVVGSLYMEFAYVRNDAMEIEKIQHLHRLRPNSPVAGA</sequence>
<dbReference type="InterPro" id="IPR005526">
    <property type="entry name" value="Septum_form_inhib_MinC_C"/>
</dbReference>
<dbReference type="AlphaFoldDB" id="A0A329MRK7"/>
<dbReference type="PANTHER" id="PTHR34108">
    <property type="entry name" value="SEPTUM SITE-DETERMINING PROTEIN MINC"/>
    <property type="match status" value="1"/>
</dbReference>
<evidence type="ECO:0000313" key="9">
    <source>
        <dbReference type="EMBL" id="RAV21976.1"/>
    </source>
</evidence>
<feature type="domain" description="Septum formation inhibitor MinC C-terminal" evidence="7">
    <location>
        <begin position="102"/>
        <end position="201"/>
    </location>
</feature>
<evidence type="ECO:0000259" key="7">
    <source>
        <dbReference type="Pfam" id="PF03775"/>
    </source>
</evidence>
<evidence type="ECO:0000256" key="5">
    <source>
        <dbReference type="ARBA" id="ARBA00046874"/>
    </source>
</evidence>
<comment type="similarity">
    <text evidence="1 6">Belongs to the MinC family.</text>
</comment>